<protein>
    <recommendedName>
        <fullName evidence="5">Peptidase C1A papain C-terminal domain-containing protein</fullName>
    </recommendedName>
</protein>
<dbReference type="GO" id="GO:0006508">
    <property type="term" value="P:proteolysis"/>
    <property type="evidence" value="ECO:0007669"/>
    <property type="project" value="InterPro"/>
</dbReference>
<dbReference type="InterPro" id="IPR050796">
    <property type="entry name" value="SCF_F-box_component"/>
</dbReference>
<evidence type="ECO:0000313" key="4">
    <source>
        <dbReference type="Proteomes" id="UP000813462"/>
    </source>
</evidence>
<proteinExistence type="predicted"/>
<evidence type="ECO:0000259" key="2">
    <source>
        <dbReference type="Pfam" id="PF00646"/>
    </source>
</evidence>
<reference evidence="3" key="1">
    <citation type="journal article" date="2021" name="Front. Plant Sci.">
        <title>Chromosome-Scale Genome Assembly for Chinese Sour Jujube and Insights Into Its Genome Evolution and Domestication Signature.</title>
        <authorList>
            <person name="Shen L.-Y."/>
            <person name="Luo H."/>
            <person name="Wang X.-L."/>
            <person name="Wang X.-M."/>
            <person name="Qiu X.-J."/>
            <person name="Liu H."/>
            <person name="Zhou S.-S."/>
            <person name="Jia K.-H."/>
            <person name="Nie S."/>
            <person name="Bao Y.-T."/>
            <person name="Zhang R.-G."/>
            <person name="Yun Q.-Z."/>
            <person name="Chai Y.-H."/>
            <person name="Lu J.-Y."/>
            <person name="Li Y."/>
            <person name="Zhao S.-W."/>
            <person name="Mao J.-F."/>
            <person name="Jia S.-G."/>
            <person name="Mao Y.-M."/>
        </authorList>
    </citation>
    <scope>NUCLEOTIDE SEQUENCE</scope>
    <source>
        <strain evidence="3">AT0</strain>
        <tissue evidence="3">Leaf</tissue>
    </source>
</reference>
<organism evidence="3 4">
    <name type="scientific">Ziziphus jujuba var. spinosa</name>
    <dbReference type="NCBI Taxonomy" id="714518"/>
    <lineage>
        <taxon>Eukaryota</taxon>
        <taxon>Viridiplantae</taxon>
        <taxon>Streptophyta</taxon>
        <taxon>Embryophyta</taxon>
        <taxon>Tracheophyta</taxon>
        <taxon>Spermatophyta</taxon>
        <taxon>Magnoliopsida</taxon>
        <taxon>eudicotyledons</taxon>
        <taxon>Gunneridae</taxon>
        <taxon>Pentapetalae</taxon>
        <taxon>rosids</taxon>
        <taxon>fabids</taxon>
        <taxon>Rosales</taxon>
        <taxon>Rhamnaceae</taxon>
        <taxon>Paliureae</taxon>
        <taxon>Ziziphus</taxon>
    </lineage>
</organism>
<dbReference type="SUPFAM" id="SSF81383">
    <property type="entry name" value="F-box domain"/>
    <property type="match status" value="1"/>
</dbReference>
<dbReference type="Pfam" id="PF00646">
    <property type="entry name" value="F-box"/>
    <property type="match status" value="1"/>
</dbReference>
<comment type="caution">
    <text evidence="3">The sequence shown here is derived from an EMBL/GenBank/DDBJ whole genome shotgun (WGS) entry which is preliminary data.</text>
</comment>
<sequence length="229" mass="26199">MSKMEDLPKELVIPTPLHLPVEDLVRCKSVCKALYSIITSRPFIDVGQKIRNSYTLVKYEEDPFNRHHAISLLSDETLEIIDTQPVLSHTPLLDSMLTRYRDYVTVMGCCNGVVCLRCIPPHDDYGGEMFSGLVWNEKYGEHVISFDISDENIVSLEPVVKYDNGGTNESGHVMVIVGQGQNEYYEKYWHVKNTWGEGWGDEGYARLAKSVSDPNRAYYPIYYPLIHED</sequence>
<dbReference type="EMBL" id="JAEACU010000002">
    <property type="protein sequence ID" value="KAH7543658.1"/>
    <property type="molecule type" value="Genomic_DNA"/>
</dbReference>
<dbReference type="Gene3D" id="3.90.70.10">
    <property type="entry name" value="Cysteine proteinases"/>
    <property type="match status" value="1"/>
</dbReference>
<evidence type="ECO:0008006" key="5">
    <source>
        <dbReference type="Google" id="ProtNLM"/>
    </source>
</evidence>
<evidence type="ECO:0000313" key="3">
    <source>
        <dbReference type="EMBL" id="KAH7543658.1"/>
    </source>
</evidence>
<evidence type="ECO:0000259" key="1">
    <source>
        <dbReference type="Pfam" id="PF00112"/>
    </source>
</evidence>
<dbReference type="InterPro" id="IPR036047">
    <property type="entry name" value="F-box-like_dom_sf"/>
</dbReference>
<dbReference type="Proteomes" id="UP000813462">
    <property type="component" value="Unassembled WGS sequence"/>
</dbReference>
<dbReference type="PANTHER" id="PTHR31672">
    <property type="entry name" value="BNACNNG10540D PROTEIN"/>
    <property type="match status" value="1"/>
</dbReference>
<feature type="domain" description="Peptidase C1A papain C-terminal" evidence="1">
    <location>
        <begin position="146"/>
        <end position="212"/>
    </location>
</feature>
<dbReference type="InterPro" id="IPR001810">
    <property type="entry name" value="F-box_dom"/>
</dbReference>
<dbReference type="AlphaFoldDB" id="A0A978VXW3"/>
<dbReference type="SUPFAM" id="SSF54001">
    <property type="entry name" value="Cysteine proteinases"/>
    <property type="match status" value="1"/>
</dbReference>
<name>A0A978VXW3_ZIZJJ</name>
<dbReference type="PANTHER" id="PTHR31672:SF13">
    <property type="entry name" value="F-BOX PROTEIN CPR30-LIKE"/>
    <property type="match status" value="1"/>
</dbReference>
<feature type="domain" description="F-box" evidence="2">
    <location>
        <begin position="5"/>
        <end position="43"/>
    </location>
</feature>
<dbReference type="GO" id="GO:0008234">
    <property type="term" value="F:cysteine-type peptidase activity"/>
    <property type="evidence" value="ECO:0007669"/>
    <property type="project" value="InterPro"/>
</dbReference>
<accession>A0A978VXW3</accession>
<dbReference type="Pfam" id="PF00112">
    <property type="entry name" value="Peptidase_C1"/>
    <property type="match status" value="1"/>
</dbReference>
<dbReference type="InterPro" id="IPR000668">
    <property type="entry name" value="Peptidase_C1A_C"/>
</dbReference>
<dbReference type="InterPro" id="IPR038765">
    <property type="entry name" value="Papain-like_cys_pep_sf"/>
</dbReference>
<gene>
    <name evidence="3" type="ORF">FEM48_Zijuj02G0208700</name>
</gene>